<gene>
    <name evidence="4" type="ORF">MNB_SV-3-464</name>
</gene>
<evidence type="ECO:0000259" key="3">
    <source>
        <dbReference type="Pfam" id="PF00155"/>
    </source>
</evidence>
<dbReference type="EMBL" id="FPHI01000057">
    <property type="protein sequence ID" value="SFV70763.1"/>
    <property type="molecule type" value="Genomic_DNA"/>
</dbReference>
<organism evidence="4">
    <name type="scientific">hydrothermal vent metagenome</name>
    <dbReference type="NCBI Taxonomy" id="652676"/>
    <lineage>
        <taxon>unclassified sequences</taxon>
        <taxon>metagenomes</taxon>
        <taxon>ecological metagenomes</taxon>
    </lineage>
</organism>
<dbReference type="SUPFAM" id="SSF53383">
    <property type="entry name" value="PLP-dependent transferases"/>
    <property type="match status" value="1"/>
</dbReference>
<keyword evidence="4" id="KW-0456">Lyase</keyword>
<dbReference type="EC" id="4.1.1.81" evidence="4"/>
<evidence type="ECO:0000256" key="2">
    <source>
        <dbReference type="ARBA" id="ARBA00022898"/>
    </source>
</evidence>
<dbReference type="GO" id="GO:0048472">
    <property type="term" value="F:threonine-phosphate decarboxylase activity"/>
    <property type="evidence" value="ECO:0007669"/>
    <property type="project" value="UniProtKB-EC"/>
</dbReference>
<comment type="cofactor">
    <cofactor evidence="1">
        <name>pyridoxal 5'-phosphate</name>
        <dbReference type="ChEBI" id="CHEBI:597326"/>
    </cofactor>
</comment>
<sequence>MKTFEHGGDVTAFAKDCKCNVSEIIDLSSNINIVKPQVNINFNRLNIAPYPNYDALYASIASHYHVNTEEIELFNGASSAIFSLFRLLKERHKELPLHCTLYSPAYLEYKKAATLFGYKIININRYKNIMQEVEAESLIVFVNPATPDGISYNIEKLLNRWIAKKCTILIDESFLEFTDTPSMSHHIKNYDKLYILKSMTKFYGAAGIRIGVLLSNIKNITLLKTYEPNWKISALDSYYIQKVLKDKTLKKRTKRQLEETKIKLLSMFNHCTYVEKIYPSQANYLLLKLKNINAIDFQTLLAKEKILIRNCTNFEGLDEFHVRIAIKDNTSITALKKALYA</sequence>
<dbReference type="InterPro" id="IPR004839">
    <property type="entry name" value="Aminotransferase_I/II_large"/>
</dbReference>
<dbReference type="PANTHER" id="PTHR42885">
    <property type="entry name" value="HISTIDINOL-PHOSPHATE AMINOTRANSFERASE-RELATED"/>
    <property type="match status" value="1"/>
</dbReference>
<dbReference type="PANTHER" id="PTHR42885:SF1">
    <property type="entry name" value="THREONINE-PHOSPHATE DECARBOXYLASE"/>
    <property type="match status" value="1"/>
</dbReference>
<dbReference type="InterPro" id="IPR015421">
    <property type="entry name" value="PyrdxlP-dep_Trfase_major"/>
</dbReference>
<dbReference type="InterPro" id="IPR015422">
    <property type="entry name" value="PyrdxlP-dep_Trfase_small"/>
</dbReference>
<dbReference type="AlphaFoldDB" id="A0A1W1CYE6"/>
<accession>A0A1W1CYE6</accession>
<reference evidence="4" key="1">
    <citation type="submission" date="2016-10" db="EMBL/GenBank/DDBJ databases">
        <authorList>
            <person name="de Groot N.N."/>
        </authorList>
    </citation>
    <scope>NUCLEOTIDE SEQUENCE</scope>
</reference>
<evidence type="ECO:0000256" key="1">
    <source>
        <dbReference type="ARBA" id="ARBA00001933"/>
    </source>
</evidence>
<dbReference type="InterPro" id="IPR015424">
    <property type="entry name" value="PyrdxlP-dep_Trfase"/>
</dbReference>
<dbReference type="Pfam" id="PF00155">
    <property type="entry name" value="Aminotran_1_2"/>
    <property type="match status" value="1"/>
</dbReference>
<dbReference type="Gene3D" id="3.90.1150.10">
    <property type="entry name" value="Aspartate Aminotransferase, domain 1"/>
    <property type="match status" value="1"/>
</dbReference>
<feature type="domain" description="Aminotransferase class I/classII large" evidence="3">
    <location>
        <begin position="43"/>
        <end position="327"/>
    </location>
</feature>
<proteinExistence type="predicted"/>
<dbReference type="Gene3D" id="3.40.640.10">
    <property type="entry name" value="Type I PLP-dependent aspartate aminotransferase-like (Major domain)"/>
    <property type="match status" value="1"/>
</dbReference>
<dbReference type="GO" id="GO:0030170">
    <property type="term" value="F:pyridoxal phosphate binding"/>
    <property type="evidence" value="ECO:0007669"/>
    <property type="project" value="InterPro"/>
</dbReference>
<name>A0A1W1CYE6_9ZZZZ</name>
<evidence type="ECO:0000313" key="4">
    <source>
        <dbReference type="EMBL" id="SFV70763.1"/>
    </source>
</evidence>
<protein>
    <submittedName>
        <fullName evidence="4">L-threonine 3-O-phosphate decarboxylase</fullName>
        <ecNumber evidence="4">4.1.1.81</ecNumber>
    </submittedName>
</protein>
<keyword evidence="2" id="KW-0663">Pyridoxal phosphate</keyword>
<dbReference type="InterPro" id="IPR004838">
    <property type="entry name" value="NHTrfase_class1_PyrdxlP-BS"/>
</dbReference>
<dbReference type="PROSITE" id="PS00105">
    <property type="entry name" value="AA_TRANSFER_CLASS_1"/>
    <property type="match status" value="1"/>
</dbReference>
<dbReference type="CDD" id="cd00609">
    <property type="entry name" value="AAT_like"/>
    <property type="match status" value="1"/>
</dbReference>